<feature type="transmembrane region" description="Helical" evidence="1">
    <location>
        <begin position="1067"/>
        <end position="1092"/>
    </location>
</feature>
<keyword evidence="1" id="KW-0812">Transmembrane</keyword>
<evidence type="ECO:0000256" key="1">
    <source>
        <dbReference type="SAM" id="Phobius"/>
    </source>
</evidence>
<dbReference type="SUPFAM" id="SSF82866">
    <property type="entry name" value="Multidrug efflux transporter AcrB transmembrane domain"/>
    <property type="match status" value="2"/>
</dbReference>
<feature type="transmembrane region" description="Helical" evidence="1">
    <location>
        <begin position="1000"/>
        <end position="1021"/>
    </location>
</feature>
<gene>
    <name evidence="2" type="ORF">GCM10008024_05580</name>
    <name evidence="3" type="ORF">SAMN05444006_102317</name>
</gene>
<dbReference type="GO" id="GO:0042910">
    <property type="term" value="F:xenobiotic transmembrane transporter activity"/>
    <property type="evidence" value="ECO:0007669"/>
    <property type="project" value="TreeGrafter"/>
</dbReference>
<feature type="transmembrane region" description="Helical" evidence="1">
    <location>
        <begin position="944"/>
        <end position="963"/>
    </location>
</feature>
<evidence type="ECO:0000313" key="5">
    <source>
        <dbReference type="Proteomes" id="UP000634647"/>
    </source>
</evidence>
<feature type="transmembrane region" description="Helical" evidence="1">
    <location>
        <begin position="970"/>
        <end position="988"/>
    </location>
</feature>
<dbReference type="SUPFAM" id="SSF82693">
    <property type="entry name" value="Multidrug efflux transporter AcrB pore domain, PN1, PN2, PC1 and PC2 subdomains"/>
    <property type="match status" value="3"/>
</dbReference>
<keyword evidence="1" id="KW-1133">Transmembrane helix</keyword>
<accession>A0AAN4UP36</accession>
<dbReference type="Gene3D" id="3.30.2090.10">
    <property type="entry name" value="Multidrug efflux transporter AcrB TolC docking domain, DN and DC subdomains"/>
    <property type="match status" value="2"/>
</dbReference>
<dbReference type="PANTHER" id="PTHR32063:SF16">
    <property type="entry name" value="CATION EFFLUX SYSTEM (ACRB_ACRD_ACRF FAMILY)"/>
    <property type="match status" value="1"/>
</dbReference>
<comment type="caution">
    <text evidence="2">The sequence shown here is derived from an EMBL/GenBank/DDBJ whole genome shotgun (WGS) entry which is preliminary data.</text>
</comment>
<dbReference type="RefSeq" id="WP_210184759.1">
    <property type="nucleotide sequence ID" value="NZ_BNAB01000002.1"/>
</dbReference>
<reference evidence="3 4" key="2">
    <citation type="submission" date="2016-10" db="EMBL/GenBank/DDBJ databases">
        <authorList>
            <person name="Varghese N."/>
            <person name="Submissions S."/>
        </authorList>
    </citation>
    <scope>NUCLEOTIDE SEQUENCE [LARGE SCALE GENOMIC DNA]</scope>
    <source>
        <strain evidence="3 4">DSM 24802</strain>
    </source>
</reference>
<dbReference type="GO" id="GO:0005886">
    <property type="term" value="C:plasma membrane"/>
    <property type="evidence" value="ECO:0007669"/>
    <property type="project" value="TreeGrafter"/>
</dbReference>
<dbReference type="AlphaFoldDB" id="A0AAN4UP36"/>
<feature type="transmembrane region" description="Helical" evidence="1">
    <location>
        <begin position="498"/>
        <end position="519"/>
    </location>
</feature>
<dbReference type="Proteomes" id="UP000634647">
    <property type="component" value="Unassembled WGS sequence"/>
</dbReference>
<dbReference type="Pfam" id="PF00873">
    <property type="entry name" value="ACR_tran"/>
    <property type="match status" value="1"/>
</dbReference>
<feature type="transmembrane region" description="Helical" evidence="1">
    <location>
        <begin position="388"/>
        <end position="408"/>
    </location>
</feature>
<feature type="transmembrane region" description="Helical" evidence="1">
    <location>
        <begin position="25"/>
        <end position="43"/>
    </location>
</feature>
<dbReference type="PANTHER" id="PTHR32063">
    <property type="match status" value="1"/>
</dbReference>
<feature type="transmembrane region" description="Helical" evidence="1">
    <location>
        <begin position="1042"/>
        <end position="1061"/>
    </location>
</feature>
<evidence type="ECO:0000313" key="3">
    <source>
        <dbReference type="EMBL" id="SDW31639.1"/>
    </source>
</evidence>
<dbReference type="Proteomes" id="UP000199541">
    <property type="component" value="Unassembled WGS sequence"/>
</dbReference>
<feature type="transmembrane region" description="Helical" evidence="1">
    <location>
        <begin position="362"/>
        <end position="381"/>
    </location>
</feature>
<evidence type="ECO:0000313" key="2">
    <source>
        <dbReference type="EMBL" id="GHD99191.1"/>
    </source>
</evidence>
<reference evidence="2" key="1">
    <citation type="journal article" date="2014" name="Int. J. Syst. Evol. Microbiol.">
        <title>Complete genome sequence of Corynebacterium casei LMG S-19264T (=DSM 44701T), isolated from a smear-ripened cheese.</title>
        <authorList>
            <consortium name="US DOE Joint Genome Institute (JGI-PGF)"/>
            <person name="Walter F."/>
            <person name="Albersmeier A."/>
            <person name="Kalinowski J."/>
            <person name="Ruckert C."/>
        </authorList>
    </citation>
    <scope>NUCLEOTIDE SEQUENCE</scope>
    <source>
        <strain evidence="2">CGMCC 1.10859</strain>
    </source>
</reference>
<dbReference type="Gene3D" id="1.20.1640.10">
    <property type="entry name" value="Multidrug efflux transporter AcrB transmembrane domain"/>
    <property type="match status" value="2"/>
</dbReference>
<dbReference type="Gene3D" id="3.30.70.1320">
    <property type="entry name" value="Multidrug efflux transporter AcrB pore domain like"/>
    <property type="match status" value="1"/>
</dbReference>
<dbReference type="EMBL" id="BNAB01000002">
    <property type="protein sequence ID" value="GHD99191.1"/>
    <property type="molecule type" value="Genomic_DNA"/>
</dbReference>
<reference evidence="2" key="3">
    <citation type="submission" date="2023-06" db="EMBL/GenBank/DDBJ databases">
        <authorList>
            <person name="Sun Q."/>
            <person name="Zhou Y."/>
        </authorList>
    </citation>
    <scope>NUCLEOTIDE SEQUENCE</scope>
    <source>
        <strain evidence="2">CGMCC 1.10859</strain>
    </source>
</reference>
<feature type="transmembrane region" description="Helical" evidence="1">
    <location>
        <begin position="465"/>
        <end position="486"/>
    </location>
</feature>
<dbReference type="Gene3D" id="3.30.70.1440">
    <property type="entry name" value="Multidrug efflux transporter AcrB pore domain"/>
    <property type="match status" value="1"/>
</dbReference>
<feature type="transmembrane region" description="Helical" evidence="1">
    <location>
        <begin position="565"/>
        <end position="584"/>
    </location>
</feature>
<organism evidence="2 5">
    <name type="scientific">Allgaiera indica</name>
    <dbReference type="NCBI Taxonomy" id="765699"/>
    <lineage>
        <taxon>Bacteria</taxon>
        <taxon>Pseudomonadati</taxon>
        <taxon>Pseudomonadota</taxon>
        <taxon>Alphaproteobacteria</taxon>
        <taxon>Rhodobacterales</taxon>
        <taxon>Paracoccaceae</taxon>
        <taxon>Allgaiera</taxon>
    </lineage>
</organism>
<keyword evidence="1" id="KW-0472">Membrane</keyword>
<dbReference type="SUPFAM" id="SSF82714">
    <property type="entry name" value="Multidrug efflux transporter AcrB TolC docking domain, DN and DC subdomains"/>
    <property type="match status" value="2"/>
</dbReference>
<evidence type="ECO:0000313" key="4">
    <source>
        <dbReference type="Proteomes" id="UP000199541"/>
    </source>
</evidence>
<feature type="transmembrane region" description="Helical" evidence="1">
    <location>
        <begin position="414"/>
        <end position="434"/>
    </location>
</feature>
<dbReference type="InterPro" id="IPR001036">
    <property type="entry name" value="Acrflvin-R"/>
</dbReference>
<protein>
    <submittedName>
        <fullName evidence="3">Multidrug efflux pump subunit AcrB</fullName>
    </submittedName>
    <submittedName>
        <fullName evidence="2">Multidrug transporter AcrB</fullName>
    </submittedName>
</protein>
<dbReference type="InterPro" id="IPR027463">
    <property type="entry name" value="AcrB_DN_DC_subdom"/>
</dbReference>
<dbReference type="PRINTS" id="PR00702">
    <property type="entry name" value="ACRIFLAVINRP"/>
</dbReference>
<dbReference type="EMBL" id="FNOB01000002">
    <property type="protein sequence ID" value="SDW31639.1"/>
    <property type="molecule type" value="Genomic_DNA"/>
</dbReference>
<proteinExistence type="predicted"/>
<sequence>MAEIGKRARPGFAGKFAQTFLHSKLTPLIMIATTLFGLMAVSFTPRTYNPDIVVPVVNITVQRPGSNAQEMLNQVVRPLEALMGSLSEVDHTYGTARDDSATVTVRFDVGADEERSLVKVYNQVNSNIMRLPAGARQPLIQLLSLYDVPIVTLTLSSADATPDSLRSVALHLLDQLRNVPGVGKTGVQGASERAVRVRLDPARLAGYGLSPAAVARAIEGANVTLPAGHMVDQGIAHPIRVTAALGNAADVGNLVVAVRGGNPVFMREVATVTTGPANADERSFFAFGKAGVDGAGRAAAVGVQAPAVTLTLARKKGTNGVQVADAVLAKLKRVEANALPQGMHLTVTRNDGATANDAVNTLIEHLGISIAAVVAILLVFLGWREASVVALSIPLILFIVLGVGWVAGQSINRITLFALILSLGLLVDDSIVVIENIHRHLHHHPQRNLSRLLVAAADEIGRPTIVATLAVILALIPMAFVTGMMGPFMMPIPFNAPIAMLASLFIAYSVVPFIAYRWLRRKSLRVMDEAESATMEERGEAPRDRLRDAYLHLFRPLLRSSRKRWMFMGAVVAMLFAVMLQPAWQFIRPSGVNGPLSALGVSLKMLPDDNVNTFLLEIDAPAGTALEDTARVADRIGAMLGQDRYVTNYQTFLGQAAPEDFAALVRGDAARAGSNFAQIRVNLVNKHDRDVGSHAIAEQIFARLDPVRKAFPDTRIKLLETPPGPPVRSQMMAALYGPAYGTLRKIAEKLRKTFYPNEYGMINVDDSVNRPVTEYRVTIDQKAAAMAGFAPGSVAAAIRAYFAGETVGAIHSNHSRTPEPIILRLPRPARSDGGALAAITLPNAAGKPVPLSTIAHVSKVTADQPIYTRDQHPVVYVTGEMLRSSPVYGVIALTQRLSGMKLADGQHLRVGNLGFLPSQAKDLRHYSLMWLGEMRLTLNVFRDLGAAFIVALLLIYLLLVGYYRSFFMPVVVMGAIPLTLIGVFPGHWLTHQPFTATSMIGVIALAGIVVRNSLLLIDFIIARRKEGLALEDAVLEAGAVRLRPILLTALAIIFGSAIMVSDPVFGGLAISLIFGALASTALTLFVIPLIYFRWQRGARRRDVS</sequence>
<name>A0AAN4UP36_9RHOB</name>
<keyword evidence="4" id="KW-1185">Reference proteome</keyword>
<dbReference type="Gene3D" id="3.30.70.1430">
    <property type="entry name" value="Multidrug efflux transporter AcrB pore domain"/>
    <property type="match status" value="2"/>
</dbReference>